<evidence type="ECO:0000256" key="1">
    <source>
        <dbReference type="SAM" id="MobiDB-lite"/>
    </source>
</evidence>
<reference evidence="3 4" key="1">
    <citation type="submission" date="2019-02" db="EMBL/GenBank/DDBJ databases">
        <title>Deep-cultivation of Planctomycetes and their phenomic and genomic characterization uncovers novel biology.</title>
        <authorList>
            <person name="Wiegand S."/>
            <person name="Jogler M."/>
            <person name="Boedeker C."/>
            <person name="Pinto D."/>
            <person name="Vollmers J."/>
            <person name="Rivas-Marin E."/>
            <person name="Kohn T."/>
            <person name="Peeters S.H."/>
            <person name="Heuer A."/>
            <person name="Rast P."/>
            <person name="Oberbeckmann S."/>
            <person name="Bunk B."/>
            <person name="Jeske O."/>
            <person name="Meyerdierks A."/>
            <person name="Storesund J.E."/>
            <person name="Kallscheuer N."/>
            <person name="Luecker S."/>
            <person name="Lage O.M."/>
            <person name="Pohl T."/>
            <person name="Merkel B.J."/>
            <person name="Hornburger P."/>
            <person name="Mueller R.-W."/>
            <person name="Bruemmer F."/>
            <person name="Labrenz M."/>
            <person name="Spormann A.M."/>
            <person name="Op den Camp H."/>
            <person name="Overmann J."/>
            <person name="Amann R."/>
            <person name="Jetten M.S.M."/>
            <person name="Mascher T."/>
            <person name="Medema M.H."/>
            <person name="Devos D.P."/>
            <person name="Kaster A.-K."/>
            <person name="Ovreas L."/>
            <person name="Rohde M."/>
            <person name="Galperin M.Y."/>
            <person name="Jogler C."/>
        </authorList>
    </citation>
    <scope>NUCLEOTIDE SEQUENCE [LARGE SCALE GENOMIC DNA]</scope>
    <source>
        <strain evidence="3 4">Pan216</strain>
    </source>
</reference>
<name>A0A518B5R0_9BACT</name>
<feature type="region of interest" description="Disordered" evidence="1">
    <location>
        <begin position="178"/>
        <end position="232"/>
    </location>
</feature>
<gene>
    <name evidence="3" type="ORF">Pan216_31630</name>
</gene>
<evidence type="ECO:0008006" key="5">
    <source>
        <dbReference type="Google" id="ProtNLM"/>
    </source>
</evidence>
<dbReference type="AlphaFoldDB" id="A0A518B5R0"/>
<keyword evidence="4" id="KW-1185">Reference proteome</keyword>
<feature type="compositionally biased region" description="Basic and acidic residues" evidence="1">
    <location>
        <begin position="210"/>
        <end position="221"/>
    </location>
</feature>
<evidence type="ECO:0000313" key="4">
    <source>
        <dbReference type="Proteomes" id="UP000317093"/>
    </source>
</evidence>
<evidence type="ECO:0000256" key="2">
    <source>
        <dbReference type="SAM" id="Phobius"/>
    </source>
</evidence>
<evidence type="ECO:0000313" key="3">
    <source>
        <dbReference type="EMBL" id="QDU62296.1"/>
    </source>
</evidence>
<accession>A0A518B5R0</accession>
<dbReference type="EMBL" id="CP036279">
    <property type="protein sequence ID" value="QDU62296.1"/>
    <property type="molecule type" value="Genomic_DNA"/>
</dbReference>
<keyword evidence="2" id="KW-0812">Transmembrane</keyword>
<proteinExistence type="predicted"/>
<sequence length="544" mass="59461">MGYDRDMWKPRILPNSSAVTVFTFASLLFLIPPTAASGQDRGSHEPIYPKDRVFSLKDIRSAIMMRSLASDQQRIEGLSRMLRKLADKFPGLADKLATNGMSGLDANTRQRIESIARESGILDQLRNNPSMQSTLLEMAKRQGFGSLNGENPFGGLGQKLGQNPDAGANLRNLLKKSLGQDEVPRANESNRLSQLLESIAPSEKTGNRGTDARSATRETSRPQRPRRLPKGLDASASEWMLDFARDLKRSGTTIAQSSALERAIEDLEMIQSGQQGLSVDHLIPDSVQDSALRAFANNADWLGDAMVGSSDWLPKAGKVAASSMPDLSWMPRVRLPKTPKGLFPRFSIPKISLPEPPSLEFGLPSLPSAPSGGAIFHGIAYVIIALGVLAGAVWLFRHPVGWRPGGLHGTKLFSRRNAKSPREKVRAIFESAAIDQLGDDVRSQHHHQITTSFNKRLYNETDLREDASGSVEPPVPATSPASNLASLYEKARYSPPNEPFGEKEVEKAVQNWEILANFRNPQLPASNGRSPSRADTNASEPPIT</sequence>
<feature type="transmembrane region" description="Helical" evidence="2">
    <location>
        <begin position="374"/>
        <end position="396"/>
    </location>
</feature>
<organism evidence="3 4">
    <name type="scientific">Kolteria novifilia</name>
    <dbReference type="NCBI Taxonomy" id="2527975"/>
    <lineage>
        <taxon>Bacteria</taxon>
        <taxon>Pseudomonadati</taxon>
        <taxon>Planctomycetota</taxon>
        <taxon>Planctomycetia</taxon>
        <taxon>Kolteriales</taxon>
        <taxon>Kolteriaceae</taxon>
        <taxon>Kolteria</taxon>
    </lineage>
</organism>
<feature type="compositionally biased region" description="Polar residues" evidence="1">
    <location>
        <begin position="187"/>
        <end position="196"/>
    </location>
</feature>
<keyword evidence="2" id="KW-1133">Transmembrane helix</keyword>
<protein>
    <recommendedName>
        <fullName evidence="5">DUF4129 domain-containing protein</fullName>
    </recommendedName>
</protein>
<dbReference type="KEGG" id="knv:Pan216_31630"/>
<dbReference type="Proteomes" id="UP000317093">
    <property type="component" value="Chromosome"/>
</dbReference>
<feature type="region of interest" description="Disordered" evidence="1">
    <location>
        <begin position="519"/>
        <end position="544"/>
    </location>
</feature>
<keyword evidence="2" id="KW-0472">Membrane</keyword>